<protein>
    <recommendedName>
        <fullName evidence="3">OmpR/PhoB-type domain-containing protein</fullName>
    </recommendedName>
</protein>
<gene>
    <name evidence="1" type="ORF">E3O19_05285</name>
</gene>
<dbReference type="EMBL" id="SOFP01000025">
    <property type="protein sequence ID" value="TFC18059.1"/>
    <property type="molecule type" value="Genomic_DNA"/>
</dbReference>
<evidence type="ECO:0000313" key="1">
    <source>
        <dbReference type="EMBL" id="TFC18059.1"/>
    </source>
</evidence>
<reference evidence="1 2" key="1">
    <citation type="submission" date="2019-03" db="EMBL/GenBank/DDBJ databases">
        <title>Genomics of glacier-inhabiting Cryobacterium strains.</title>
        <authorList>
            <person name="Liu Q."/>
            <person name="Xin Y.-H."/>
        </authorList>
    </citation>
    <scope>NUCLEOTIDE SEQUENCE [LARGE SCALE GENOMIC DNA]</scope>
    <source>
        <strain evidence="1 2">MDT1-3</strain>
    </source>
</reference>
<sequence>MVFPDGRRVPLSLRRAEILALLDSRRRGWSAMELAYEVYGETGAASTIRIEMHRIRAAASGLVESNPYRLTDAAHGTSDASRVVRSMRNGQLAEALDAYSAPLLSRSAAFAIESLRVELSDAVGTAVRASGSAELIKRWCATDMGSTDERAVHVLGRLLGPRDAGYLSFRARSERLDREFGL</sequence>
<proteinExistence type="predicted"/>
<accession>A0A4R8WY43</accession>
<dbReference type="AlphaFoldDB" id="A0A4R8WY43"/>
<dbReference type="Proteomes" id="UP000298412">
    <property type="component" value="Unassembled WGS sequence"/>
</dbReference>
<keyword evidence="2" id="KW-1185">Reference proteome</keyword>
<name>A0A4R8WY43_9MICO</name>
<evidence type="ECO:0000313" key="2">
    <source>
        <dbReference type="Proteomes" id="UP000298412"/>
    </source>
</evidence>
<evidence type="ECO:0008006" key="3">
    <source>
        <dbReference type="Google" id="ProtNLM"/>
    </source>
</evidence>
<comment type="caution">
    <text evidence="1">The sequence shown here is derived from an EMBL/GenBank/DDBJ whole genome shotgun (WGS) entry which is preliminary data.</text>
</comment>
<organism evidence="1 2">
    <name type="scientific">Cryobacterium algoritolerans</name>
    <dbReference type="NCBI Taxonomy" id="1259184"/>
    <lineage>
        <taxon>Bacteria</taxon>
        <taxon>Bacillati</taxon>
        <taxon>Actinomycetota</taxon>
        <taxon>Actinomycetes</taxon>
        <taxon>Micrococcales</taxon>
        <taxon>Microbacteriaceae</taxon>
        <taxon>Cryobacterium</taxon>
    </lineage>
</organism>